<name>A0A076EX00_RHOOP</name>
<dbReference type="PANTHER" id="PTHR43884:SF12">
    <property type="entry name" value="ISOVALERYL-COA DEHYDROGENASE, MITOCHONDRIAL-RELATED"/>
    <property type="match status" value="1"/>
</dbReference>
<evidence type="ECO:0000313" key="1">
    <source>
        <dbReference type="EMBL" id="AII10525.1"/>
    </source>
</evidence>
<accession>A0A076EX00</accession>
<sequence>MTDRLSLWDYTGGDMGNISIYVSAVGRCRSGASSQKLGESYGVRPPLDCVGGVRLGVDTVSAMTDWVQQAQTLTDQVLRPAAAEVDTSGKIPPSHFSALRDRGFYGLAFATKDPVNTLADVGEILISGCLATAFVWAQHHGTLLRMMMSRNNTLKARYLADLRSGAVTAGVSGSGYANPDNPVIVATETDDGYTITGQAPFVTGWGLVDTIGVTAYDTRAQKTVTFLMDATDGRGVHANRICLSAADASNTVELTFNGYEVPHASVIHVRKARRGGLSIADRAILRINGSLALGVARACLTEADRIGHPCPQLWETHTTIRTALNNAATGDGDIYNARAQASQFAVTAATYVATAAGSRSVTRGEPTERLVREAAFSAVCTTTPEIKSRILTAGTP</sequence>
<dbReference type="Proteomes" id="UP000028488">
    <property type="component" value="Plasmid pPDG1"/>
</dbReference>
<dbReference type="Gene3D" id="2.40.110.10">
    <property type="entry name" value="Butyryl-CoA Dehydrogenase, subunit A, domain 2"/>
    <property type="match status" value="1"/>
</dbReference>
<geneLocation type="plasmid" evidence="1 2">
    <name>pPDG1</name>
</geneLocation>
<dbReference type="AlphaFoldDB" id="A0A076EX00"/>
<organism evidence="1 2">
    <name type="scientific">Rhodococcus opacus</name>
    <name type="common">Nocardia opaca</name>
    <dbReference type="NCBI Taxonomy" id="37919"/>
    <lineage>
        <taxon>Bacteria</taxon>
        <taxon>Bacillati</taxon>
        <taxon>Actinomycetota</taxon>
        <taxon>Actinomycetes</taxon>
        <taxon>Mycobacteriales</taxon>
        <taxon>Nocardiaceae</taxon>
        <taxon>Rhodococcus</taxon>
    </lineage>
</organism>
<dbReference type="PANTHER" id="PTHR43884">
    <property type="entry name" value="ACYL-COA DEHYDROGENASE"/>
    <property type="match status" value="1"/>
</dbReference>
<keyword evidence="1" id="KW-0614">Plasmid</keyword>
<dbReference type="SUPFAM" id="SSF56645">
    <property type="entry name" value="Acyl-CoA dehydrogenase NM domain-like"/>
    <property type="match status" value="1"/>
</dbReference>
<dbReference type="InterPro" id="IPR009100">
    <property type="entry name" value="AcylCoA_DH/oxidase_NM_dom_sf"/>
</dbReference>
<dbReference type="InterPro" id="IPR046373">
    <property type="entry name" value="Acyl-CoA_Oxase/DH_mid-dom_sf"/>
</dbReference>
<dbReference type="InterPro" id="IPR037069">
    <property type="entry name" value="AcylCoA_DH/ox_N_sf"/>
</dbReference>
<evidence type="ECO:0000313" key="2">
    <source>
        <dbReference type="Proteomes" id="UP000028488"/>
    </source>
</evidence>
<reference evidence="1 2" key="1">
    <citation type="submission" date="2014-07" db="EMBL/GenBank/DDBJ databases">
        <title>Genome Sequence of Rhodococcus opacus Strain R7, a Biodegrader of Mono- and Polycyclic Aromatic Hydrocarbons.</title>
        <authorList>
            <person name="Di Gennaro P."/>
            <person name="Zampolli J."/>
            <person name="Presti I."/>
            <person name="Cappelletti M."/>
            <person name="D'Ursi P."/>
            <person name="Orro A."/>
            <person name="Mezzelani A."/>
            <person name="Milanesi L."/>
        </authorList>
    </citation>
    <scope>NUCLEOTIDE SEQUENCE [LARGE SCALE GENOMIC DNA]</scope>
    <source>
        <strain evidence="1 2">R7</strain>
        <plasmid evidence="1">pPDG1</plasmid>
    </source>
</reference>
<dbReference type="GO" id="GO:0003995">
    <property type="term" value="F:acyl-CoA dehydrogenase activity"/>
    <property type="evidence" value="ECO:0007669"/>
    <property type="project" value="TreeGrafter"/>
</dbReference>
<dbReference type="Gene3D" id="1.10.540.10">
    <property type="entry name" value="Acyl-CoA dehydrogenase/oxidase, N-terminal domain"/>
    <property type="match status" value="1"/>
</dbReference>
<protein>
    <submittedName>
        <fullName evidence="1">Acyl-CoA dehydrogenase</fullName>
    </submittedName>
</protein>
<gene>
    <name evidence="1" type="ORF">EP51_40390</name>
</gene>
<dbReference type="EMBL" id="CP008948">
    <property type="protein sequence ID" value="AII10525.1"/>
    <property type="molecule type" value="Genomic_DNA"/>
</dbReference>
<dbReference type="GO" id="GO:0050660">
    <property type="term" value="F:flavin adenine dinucleotide binding"/>
    <property type="evidence" value="ECO:0007669"/>
    <property type="project" value="InterPro"/>
</dbReference>
<proteinExistence type="predicted"/>